<evidence type="ECO:0000313" key="4">
    <source>
        <dbReference type="Proteomes" id="UP000264353"/>
    </source>
</evidence>
<evidence type="ECO:0000313" key="2">
    <source>
        <dbReference type="EMBL" id="CAG7877388.1"/>
    </source>
</evidence>
<dbReference type="Proteomes" id="UP000264353">
    <property type="component" value="Chromosome A5"/>
</dbReference>
<dbReference type="Proteomes" id="UP000694005">
    <property type="component" value="Chromosome A05"/>
</dbReference>
<evidence type="ECO:0000313" key="5">
    <source>
        <dbReference type="Proteomes" id="UP000694005"/>
    </source>
</evidence>
<name>A0A397ZCX3_BRACM</name>
<dbReference type="AlphaFoldDB" id="A0A397ZCX3"/>
<organism evidence="3 4">
    <name type="scientific">Brassica campestris</name>
    <name type="common">Field mustard</name>
    <dbReference type="NCBI Taxonomy" id="3711"/>
    <lineage>
        <taxon>Eukaryota</taxon>
        <taxon>Viridiplantae</taxon>
        <taxon>Streptophyta</taxon>
        <taxon>Embryophyta</taxon>
        <taxon>Tracheophyta</taxon>
        <taxon>Spermatophyta</taxon>
        <taxon>Magnoliopsida</taxon>
        <taxon>eudicotyledons</taxon>
        <taxon>Gunneridae</taxon>
        <taxon>Pentapetalae</taxon>
        <taxon>rosids</taxon>
        <taxon>malvids</taxon>
        <taxon>Brassicales</taxon>
        <taxon>Brassicaceae</taxon>
        <taxon>Brassiceae</taxon>
        <taxon>Brassica</taxon>
    </lineage>
</organism>
<accession>A0A397ZCX3</accession>
<dbReference type="Gramene" id="A05p39090.2_BraZ1">
    <property type="protein sequence ID" value="A05p39090.2_BraZ1.CDS.1"/>
    <property type="gene ID" value="A05g39090.2_BraZ1"/>
</dbReference>
<evidence type="ECO:0000256" key="1">
    <source>
        <dbReference type="SAM" id="SignalP"/>
    </source>
</evidence>
<gene>
    <name evidence="2" type="ORF">BRAPAZ1V2_A05P39090.2</name>
    <name evidence="3" type="ORF">BRARA_E02503</name>
</gene>
<feature type="signal peptide" evidence="1">
    <location>
        <begin position="1"/>
        <end position="18"/>
    </location>
</feature>
<reference evidence="2 5" key="2">
    <citation type="submission" date="2021-07" db="EMBL/GenBank/DDBJ databases">
        <authorList>
            <consortium name="Genoscope - CEA"/>
            <person name="William W."/>
        </authorList>
    </citation>
    <scope>NUCLEOTIDE SEQUENCE [LARGE SCALE GENOMIC DNA]</scope>
</reference>
<protein>
    <submittedName>
        <fullName evidence="2">Uncharacterized protein</fullName>
    </submittedName>
</protein>
<dbReference type="EMBL" id="CM010632">
    <property type="protein sequence ID" value="RID63502.1"/>
    <property type="molecule type" value="Genomic_DNA"/>
</dbReference>
<evidence type="ECO:0000313" key="3">
    <source>
        <dbReference type="EMBL" id="RID63502.1"/>
    </source>
</evidence>
<dbReference type="EMBL" id="LS974621">
    <property type="protein sequence ID" value="CAG7877388.1"/>
    <property type="molecule type" value="Genomic_DNA"/>
</dbReference>
<sequence>MSKNYAFLLLYLLLQNEARDKVDVLDLIRKKTKQQKQRFLKDGLKKITSKSANVIKGVLWHTGLSQAKERN</sequence>
<proteinExistence type="predicted"/>
<keyword evidence="1" id="KW-0732">Signal</keyword>
<reference evidence="3 4" key="1">
    <citation type="submission" date="2018-06" db="EMBL/GenBank/DDBJ databases">
        <title>WGS assembly of Brassica rapa FPsc.</title>
        <authorList>
            <person name="Bowman J."/>
            <person name="Kohchi T."/>
            <person name="Yamato K."/>
            <person name="Jenkins J."/>
            <person name="Shu S."/>
            <person name="Ishizaki K."/>
            <person name="Yamaoka S."/>
            <person name="Nishihama R."/>
            <person name="Nakamura Y."/>
            <person name="Berger F."/>
            <person name="Adam C."/>
            <person name="Aki S."/>
            <person name="Althoff F."/>
            <person name="Araki T."/>
            <person name="Arteaga-Vazquez M."/>
            <person name="Balasubrmanian S."/>
            <person name="Bauer D."/>
            <person name="Boehm C."/>
            <person name="Briginshaw L."/>
            <person name="Caballero-Perez J."/>
            <person name="Catarino B."/>
            <person name="Chen F."/>
            <person name="Chiyoda S."/>
            <person name="Chovatia M."/>
            <person name="Davies K."/>
            <person name="Delmans M."/>
            <person name="Demura T."/>
            <person name="Dierschke T."/>
            <person name="Dolan L."/>
            <person name="Dorantes-Acosta A."/>
            <person name="Eklund D."/>
            <person name="Florent S."/>
            <person name="Flores-Sandoval E."/>
            <person name="Fujiyama A."/>
            <person name="Fukuzawa H."/>
            <person name="Galik B."/>
            <person name="Grimanelli D."/>
            <person name="Grimwood J."/>
            <person name="Grossniklaus U."/>
            <person name="Hamada T."/>
            <person name="Haseloff J."/>
            <person name="Hetherington A."/>
            <person name="Higo A."/>
            <person name="Hirakawa Y."/>
            <person name="Hundley H."/>
            <person name="Ikeda Y."/>
            <person name="Inoue K."/>
            <person name="Inoue S."/>
            <person name="Ishida S."/>
            <person name="Jia Q."/>
            <person name="Kakita M."/>
            <person name="Kanazawa T."/>
            <person name="Kawai Y."/>
            <person name="Kawashima T."/>
            <person name="Kennedy M."/>
            <person name="Kinose K."/>
            <person name="Kinoshita T."/>
            <person name="Kohara Y."/>
            <person name="Koide E."/>
            <person name="Komatsu K."/>
            <person name="Kopischke S."/>
            <person name="Kubo M."/>
            <person name="Kyozuka J."/>
            <person name="Lagercrantz U."/>
            <person name="Lin S."/>
            <person name="Lindquist E."/>
            <person name="Lipzen A."/>
            <person name="Lu C."/>
            <person name="Luna E."/>
            <person name="Martienssen R."/>
            <person name="Minamino N."/>
            <person name="Mizutani M."/>
            <person name="Mizutani M."/>
            <person name="Mochizuki N."/>
            <person name="Monte I."/>
            <person name="Mosher R."/>
            <person name="Nagasaki H."/>
            <person name="Nakagami H."/>
            <person name="Naramoto S."/>
            <person name="Nishitani K."/>
            <person name="Ohtani M."/>
            <person name="Okamoto T."/>
            <person name="Okumura M."/>
            <person name="Phillips J."/>
            <person name="Pollak B."/>
            <person name="Reinders A."/>
            <person name="Roevekamp M."/>
            <person name="Sano R."/>
            <person name="Sawa S."/>
            <person name="Schmid M."/>
            <person name="Shirakawa M."/>
            <person name="Solano R."/>
            <person name="Spunde A."/>
            <person name="Suetsugu N."/>
            <person name="Sugano S."/>
            <person name="Sugiyama A."/>
            <person name="Sun R."/>
            <person name="Suzuki Y."/>
            <person name="Takenaka M."/>
            <person name="Takezawa D."/>
            <person name="Tomogane H."/>
            <person name="Tsuzuki M."/>
            <person name="Ueda T."/>
            <person name="Umeda M."/>
            <person name="Ward J."/>
            <person name="Watanabe Y."/>
            <person name="Yazaki K."/>
            <person name="Yokoyama R."/>
            <person name="Yoshitake Y."/>
            <person name="Yotsui I."/>
            <person name="Zachgo S."/>
            <person name="Schmutz J."/>
        </authorList>
    </citation>
    <scope>NUCLEOTIDE SEQUENCE [LARGE SCALE GENOMIC DNA]</scope>
    <source>
        <strain evidence="4">cv. B-3</strain>
    </source>
</reference>
<feature type="chain" id="PRO_5039860061" evidence="1">
    <location>
        <begin position="19"/>
        <end position="71"/>
    </location>
</feature>